<feature type="region of interest" description="Disordered" evidence="1">
    <location>
        <begin position="581"/>
        <end position="600"/>
    </location>
</feature>
<proteinExistence type="predicted"/>
<dbReference type="PANTHER" id="PTHR40788">
    <property type="entry name" value="CLR5 DOMAIN-CONTAINING PROTEIN-RELATED"/>
    <property type="match status" value="1"/>
</dbReference>
<gene>
    <name evidence="2" type="ORF">ATNIH1004_010983</name>
</gene>
<dbReference type="PANTHER" id="PTHR40788:SF1">
    <property type="entry name" value="IPA PROTEIN"/>
    <property type="match status" value="1"/>
</dbReference>
<dbReference type="RefSeq" id="XP_033421405.1">
    <property type="nucleotide sequence ID" value="XM_033575550.1"/>
</dbReference>
<name>A0A5M9MAT9_9EURO</name>
<dbReference type="EMBL" id="QUQM01000008">
    <property type="protein sequence ID" value="KAA8642043.1"/>
    <property type="molecule type" value="Genomic_DNA"/>
</dbReference>
<accession>A0A5M9MAT9</accession>
<dbReference type="AlphaFoldDB" id="A0A5M9MAT9"/>
<evidence type="ECO:0000313" key="3">
    <source>
        <dbReference type="Proteomes" id="UP000324241"/>
    </source>
</evidence>
<evidence type="ECO:0000256" key="1">
    <source>
        <dbReference type="SAM" id="MobiDB-lite"/>
    </source>
</evidence>
<reference evidence="2 3" key="1">
    <citation type="submission" date="2019-08" db="EMBL/GenBank/DDBJ databases">
        <title>The genome sequence of a newly discovered highly antifungal drug resistant Aspergillus species, Aspergillus tanneri NIH 1004.</title>
        <authorList>
            <person name="Mounaud S."/>
            <person name="Singh I."/>
            <person name="Joardar V."/>
            <person name="Pakala S."/>
            <person name="Pakala S."/>
            <person name="Venepally P."/>
            <person name="Chung J.K."/>
            <person name="Losada L."/>
            <person name="Nierman W.C."/>
        </authorList>
    </citation>
    <scope>NUCLEOTIDE SEQUENCE [LARGE SCALE GENOMIC DNA]</scope>
    <source>
        <strain evidence="2 3">NIH1004</strain>
    </source>
</reference>
<comment type="caution">
    <text evidence="2">The sequence shown here is derived from an EMBL/GenBank/DDBJ whole genome shotgun (WGS) entry which is preliminary data.</text>
</comment>
<sequence length="721" mass="82588">MDTLQDKTDILKELHRDLARKYQLHKVAIEETWRSLGRKKREQVIKAGCAEGVVLKTPMDRSLGVVCHIIPEWNLRDLAELGSDYLLDHLKHRATNSLCDQYASGVHGGPGDAEFIINSMRVNRLRPTHAYPYSFTYFVNEERYGRSFRASDPAYYREMMDKLSVGVEAGVIVPQYTGEFIIERQLNMLQLLNILVGDILELRSSLKKKHTQQEKDEDTARMALRSLSIDPKPEKLPLTELASRALDHKTSLEEYVDLCRTEPTCLAPTVNLWYFSRPELVPDEKGRVLPVITDKYISIAIFEMVHNAVIGAAVWDYLHRLLQTLVDNNKQNDRAYRTIILQEIANISHFEYRRVQNLFKRFVQMGTGSKHFKRVFGAYDNGHSRVIMKVKPDTLTRVDPQLHYILSLCRVETDISRAIDWIQKLDQFHQTRPLEEDRMCLGEFNIFGELAIITSFFSSLSRSLSLPPINSKKGQTYITRLKSLGNDIESLKTKVDLLEFATPINNLLEPGMTEGAINVLDQCIVENAGADLALLYKELNEDCLLDMQERNEEQKATAAQNANTVVELRNKENICPAVQVEQRKEKQKTRPAHSSIYSSVAPASPANSSIKQFEEHSVFKVKSATFEIFTILLFKPETKKSIHWSAFVAAMSDMKFSILPKFGSVYTFLPPHDCNVQKSFTFHRPHGSRIEGFGLLWLGRRLKRVYGWDERSFSIAKDNKA</sequence>
<dbReference type="VEuPathDB" id="FungiDB:EYZ11_005572"/>
<dbReference type="GeneID" id="54333684"/>
<dbReference type="Proteomes" id="UP000324241">
    <property type="component" value="Unassembled WGS sequence"/>
</dbReference>
<organism evidence="2 3">
    <name type="scientific">Aspergillus tanneri</name>
    <dbReference type="NCBI Taxonomy" id="1220188"/>
    <lineage>
        <taxon>Eukaryota</taxon>
        <taxon>Fungi</taxon>
        <taxon>Dikarya</taxon>
        <taxon>Ascomycota</taxon>
        <taxon>Pezizomycotina</taxon>
        <taxon>Eurotiomycetes</taxon>
        <taxon>Eurotiomycetidae</taxon>
        <taxon>Eurotiales</taxon>
        <taxon>Aspergillaceae</taxon>
        <taxon>Aspergillus</taxon>
        <taxon>Aspergillus subgen. Circumdati</taxon>
    </lineage>
</organism>
<dbReference type="OrthoDB" id="2922289at2759"/>
<evidence type="ECO:0000313" key="2">
    <source>
        <dbReference type="EMBL" id="KAA8642043.1"/>
    </source>
</evidence>
<protein>
    <submittedName>
        <fullName evidence="2">Uncharacterized protein</fullName>
    </submittedName>
</protein>